<gene>
    <name evidence="3" type="ORF">K2173_017187</name>
</gene>
<dbReference type="EMBL" id="JAIWQS010000001">
    <property type="protein sequence ID" value="KAJ8774741.1"/>
    <property type="molecule type" value="Genomic_DNA"/>
</dbReference>
<evidence type="ECO:0000256" key="1">
    <source>
        <dbReference type="SAM" id="MobiDB-lite"/>
    </source>
</evidence>
<name>A0AAV8U628_9ROSI</name>
<dbReference type="SUPFAM" id="SSF143437">
    <property type="entry name" value="THUMP domain-like"/>
    <property type="match status" value="1"/>
</dbReference>
<accession>A0AAV8U628</accession>
<dbReference type="Pfam" id="PF02926">
    <property type="entry name" value="THUMP"/>
    <property type="match status" value="1"/>
</dbReference>
<dbReference type="InterPro" id="IPR040183">
    <property type="entry name" value="THUMPD1-like"/>
</dbReference>
<reference evidence="3 4" key="1">
    <citation type="submission" date="2021-09" db="EMBL/GenBank/DDBJ databases">
        <title>Genomic insights and catalytic innovation underlie evolution of tropane alkaloids biosynthesis.</title>
        <authorList>
            <person name="Wang Y.-J."/>
            <person name="Tian T."/>
            <person name="Huang J.-P."/>
            <person name="Huang S.-X."/>
        </authorList>
    </citation>
    <scope>NUCLEOTIDE SEQUENCE [LARGE SCALE GENOMIC DNA]</scope>
    <source>
        <strain evidence="3">KIB-2018</strain>
        <tissue evidence="3">Leaf</tissue>
    </source>
</reference>
<organism evidence="3 4">
    <name type="scientific">Erythroxylum novogranatense</name>
    <dbReference type="NCBI Taxonomy" id="1862640"/>
    <lineage>
        <taxon>Eukaryota</taxon>
        <taxon>Viridiplantae</taxon>
        <taxon>Streptophyta</taxon>
        <taxon>Embryophyta</taxon>
        <taxon>Tracheophyta</taxon>
        <taxon>Spermatophyta</taxon>
        <taxon>Magnoliopsida</taxon>
        <taxon>eudicotyledons</taxon>
        <taxon>Gunneridae</taxon>
        <taxon>Pentapetalae</taxon>
        <taxon>rosids</taxon>
        <taxon>fabids</taxon>
        <taxon>Malpighiales</taxon>
        <taxon>Erythroxylaceae</taxon>
        <taxon>Erythroxylum</taxon>
    </lineage>
</organism>
<dbReference type="PANTHER" id="PTHR13452">
    <property type="entry name" value="THUMP DOMAIN CONTAINING PROTEIN 1-RELATED"/>
    <property type="match status" value="1"/>
</dbReference>
<dbReference type="Proteomes" id="UP001159364">
    <property type="component" value="Linkage Group LG01"/>
</dbReference>
<proteinExistence type="predicted"/>
<dbReference type="PANTHER" id="PTHR13452:SF13">
    <property type="entry name" value="OS02G0672400 PROTEIN"/>
    <property type="match status" value="1"/>
</dbReference>
<protein>
    <recommendedName>
        <fullName evidence="2">THUMP domain-containing protein</fullName>
    </recommendedName>
</protein>
<dbReference type="InterPro" id="IPR004114">
    <property type="entry name" value="THUMP_dom"/>
</dbReference>
<evidence type="ECO:0000259" key="2">
    <source>
        <dbReference type="Pfam" id="PF02926"/>
    </source>
</evidence>
<sequence length="346" mass="38460">MAEEEERREAQIQPVTENEAKTMKPWEQHASVISIPRFDYNAPSALFHHSHSGFLITCSIKREKSATKEAMLILEKYLRSYDSNKIVQSSDANASTKRRKLIIDEICQTSITHVTDVEINNIVENADNLSKDEDSAHEKKSATLEGSFVLSLVKLIRSGLVLLTFVNGNPPNTVDIVSDIFQRLESKSLKSPIWCHRVFPILATCHLNEKELRPTVSKLVHEFITVNKSKITLPIKFAVGYNRRGIGETQLKAVKDASNNSNLLLLNRNKCFDIVASAIKDAVSDSVVDLNSPDLSVLVELLPLSAVPRGSFIAAVSVLPRNLVSAKPRLCIRPLISDPKDRTGNS</sequence>
<keyword evidence="4" id="KW-1185">Reference proteome</keyword>
<dbReference type="GO" id="GO:0006400">
    <property type="term" value="P:tRNA modification"/>
    <property type="evidence" value="ECO:0007669"/>
    <property type="project" value="InterPro"/>
</dbReference>
<dbReference type="GO" id="GO:0003723">
    <property type="term" value="F:RNA binding"/>
    <property type="evidence" value="ECO:0007669"/>
    <property type="project" value="InterPro"/>
</dbReference>
<feature type="region of interest" description="Disordered" evidence="1">
    <location>
        <begin position="1"/>
        <end position="23"/>
    </location>
</feature>
<evidence type="ECO:0000313" key="3">
    <source>
        <dbReference type="EMBL" id="KAJ8774741.1"/>
    </source>
</evidence>
<feature type="compositionally biased region" description="Basic and acidic residues" evidence="1">
    <location>
        <begin position="1"/>
        <end position="10"/>
    </location>
</feature>
<feature type="domain" description="THUMP" evidence="2">
    <location>
        <begin position="258"/>
        <end position="302"/>
    </location>
</feature>
<dbReference type="AlphaFoldDB" id="A0AAV8U628"/>
<evidence type="ECO:0000313" key="4">
    <source>
        <dbReference type="Proteomes" id="UP001159364"/>
    </source>
</evidence>
<comment type="caution">
    <text evidence="3">The sequence shown here is derived from an EMBL/GenBank/DDBJ whole genome shotgun (WGS) entry which is preliminary data.</text>
</comment>